<evidence type="ECO:0000313" key="5">
    <source>
        <dbReference type="Proteomes" id="UP000438429"/>
    </source>
</evidence>
<sequence>MDMPCELDIDLLCWGRGELGQTGCGRPVDIAPEKAHLREFTGSRLGTVKLLACGSSHSIVVTAPALFPSSPPHRPDRYCASTKVWEKANEHVSQSTLTELKAMEFEISQAAFEFVAVCQKRVCMRVRGDKRVLDVSRAPGIVLVLADNKGDKCNAYLKWSHNLCATCTCFMLQIKRLKALRRGKRQNRSPNQDHDAMSKKGLSRRCSCAVYIIEETLCTVIRKIMSSHVNDQTVCTVQMDNKILAWGNGNSGQLGDGEREVKDHPVEVKLPQKVKVGGGGLCVDDVDVVGVACGSRHSFLWTQSGHAYSFGNNFYAQLGYDFHRADFKEHQAFRMYCKISATFCGTEVNLLGTWIAIRSRGRRIRSKCQSSMGTVTFQVCQAGTAFVPESSIIPENISSGLRRATYSVCPGGRQCGGMWCTQLVRALTLSNPRNINLKKRNANIHKQNDYGQIGSGSNENAVVPRFVECVGHVSKVTCGANHNLALTGDGRLLQWGCGRACGNMKENILLPEEVTPPGSPVREIAGGCWHSMLLTDASDLSILCDSLKAFQKPIEGTGRCNDVQAGFCCHVSRLIALCYAAEGSKCKSSGTIFFSGAVISADDVSKEFMLPTVEELSENVKIEGKGTHDSESRARSTAAPGVFGVESRAPGPQTAWLNTQANVSLFKETQIQFIFVRDLKQTLPLWQNRRSVTCSGQLGLGEDRIHISTPCLLNYSQLAEVTQIQAGDSYSAAVTGSGEKNRESDHPEPGALCGDLVFIPRPTEHMEKENTVQDLERPQGSEEAGEDEESESAGNEENGEERPNNDEGDGALHDSAFAIARSVEDLTSIMIDIVWNVSIEEGA</sequence>
<dbReference type="InterPro" id="IPR009091">
    <property type="entry name" value="RCC1/BLIP-II"/>
</dbReference>
<dbReference type="PANTHER" id="PTHR22870">
    <property type="entry name" value="REGULATOR OF CHROMOSOME CONDENSATION"/>
    <property type="match status" value="1"/>
</dbReference>
<feature type="compositionally biased region" description="Basic and acidic residues" evidence="3">
    <location>
        <begin position="767"/>
        <end position="780"/>
    </location>
</feature>
<proteinExistence type="predicted"/>
<evidence type="ECO:0000256" key="2">
    <source>
        <dbReference type="PROSITE-ProRule" id="PRU00235"/>
    </source>
</evidence>
<dbReference type="AlphaFoldDB" id="A0A6A4SNJ9"/>
<dbReference type="Pfam" id="PF00415">
    <property type="entry name" value="RCC1"/>
    <property type="match status" value="2"/>
</dbReference>
<feature type="compositionally biased region" description="Basic and acidic residues" evidence="3">
    <location>
        <begin position="739"/>
        <end position="748"/>
    </location>
</feature>
<dbReference type="InterPro" id="IPR051210">
    <property type="entry name" value="Ub_ligase/GEF_domain"/>
</dbReference>
<protein>
    <submittedName>
        <fullName evidence="4">Uncharacterized protein</fullName>
    </submittedName>
</protein>
<dbReference type="Proteomes" id="UP000438429">
    <property type="component" value="Unassembled WGS sequence"/>
</dbReference>
<gene>
    <name evidence="4" type="ORF">F2P81_013804</name>
</gene>
<evidence type="ECO:0000256" key="1">
    <source>
        <dbReference type="ARBA" id="ARBA00022737"/>
    </source>
</evidence>
<dbReference type="PROSITE" id="PS00626">
    <property type="entry name" value="RCC1_2"/>
    <property type="match status" value="1"/>
</dbReference>
<accession>A0A6A4SNJ9</accession>
<feature type="region of interest" description="Disordered" evidence="3">
    <location>
        <begin position="623"/>
        <end position="644"/>
    </location>
</feature>
<name>A0A6A4SNJ9_SCOMX</name>
<dbReference type="PROSITE" id="PS50012">
    <property type="entry name" value="RCC1_3"/>
    <property type="match status" value="4"/>
</dbReference>
<feature type="compositionally biased region" description="Basic and acidic residues" evidence="3">
    <location>
        <begin position="623"/>
        <end position="634"/>
    </location>
</feature>
<evidence type="ECO:0000256" key="3">
    <source>
        <dbReference type="SAM" id="MobiDB-lite"/>
    </source>
</evidence>
<feature type="region of interest" description="Disordered" evidence="3">
    <location>
        <begin position="767"/>
        <end position="813"/>
    </location>
</feature>
<organism evidence="4 5">
    <name type="scientific">Scophthalmus maximus</name>
    <name type="common">Turbot</name>
    <name type="synonym">Psetta maxima</name>
    <dbReference type="NCBI Taxonomy" id="52904"/>
    <lineage>
        <taxon>Eukaryota</taxon>
        <taxon>Metazoa</taxon>
        <taxon>Chordata</taxon>
        <taxon>Craniata</taxon>
        <taxon>Vertebrata</taxon>
        <taxon>Euteleostomi</taxon>
        <taxon>Actinopterygii</taxon>
        <taxon>Neopterygii</taxon>
        <taxon>Teleostei</taxon>
        <taxon>Neoteleostei</taxon>
        <taxon>Acanthomorphata</taxon>
        <taxon>Carangaria</taxon>
        <taxon>Pleuronectiformes</taxon>
        <taxon>Pleuronectoidei</taxon>
        <taxon>Scophthalmidae</taxon>
        <taxon>Scophthalmus</taxon>
    </lineage>
</organism>
<dbReference type="EMBL" id="VEVO01000012">
    <property type="protein sequence ID" value="KAF0033738.1"/>
    <property type="molecule type" value="Genomic_DNA"/>
</dbReference>
<dbReference type="SUPFAM" id="SSF50985">
    <property type="entry name" value="RCC1/BLIP-II"/>
    <property type="match status" value="3"/>
</dbReference>
<dbReference type="InterPro" id="IPR000408">
    <property type="entry name" value="Reg_chr_condens"/>
</dbReference>
<feature type="repeat" description="RCC1" evidence="2">
    <location>
        <begin position="9"/>
        <end position="64"/>
    </location>
</feature>
<evidence type="ECO:0000313" key="4">
    <source>
        <dbReference type="EMBL" id="KAF0033738.1"/>
    </source>
</evidence>
<keyword evidence="1" id="KW-0677">Repeat</keyword>
<feature type="region of interest" description="Disordered" evidence="3">
    <location>
        <begin position="733"/>
        <end position="755"/>
    </location>
</feature>
<dbReference type="PRINTS" id="PR00633">
    <property type="entry name" value="RCCNDNSATION"/>
</dbReference>
<comment type="caution">
    <text evidence="4">The sequence shown here is derived from an EMBL/GenBank/DDBJ whole genome shotgun (WGS) entry which is preliminary data.</text>
</comment>
<dbReference type="Gene3D" id="2.130.10.30">
    <property type="entry name" value="Regulator of chromosome condensation 1/beta-lactamase-inhibitor protein II"/>
    <property type="match status" value="2"/>
</dbReference>
<reference evidence="4 5" key="1">
    <citation type="submission" date="2019-06" db="EMBL/GenBank/DDBJ databases">
        <title>Draft genomes of female and male turbot (Scophthalmus maximus).</title>
        <authorList>
            <person name="Xu H."/>
            <person name="Xu X.-W."/>
            <person name="Shao C."/>
            <person name="Chen S."/>
        </authorList>
    </citation>
    <scope>NUCLEOTIDE SEQUENCE [LARGE SCALE GENOMIC DNA]</scope>
    <source>
        <strain evidence="4">Ysfricsl-2016a</strain>
        <tissue evidence="4">Blood</tissue>
    </source>
</reference>
<feature type="repeat" description="RCC1" evidence="2">
    <location>
        <begin position="490"/>
        <end position="537"/>
    </location>
</feature>
<dbReference type="PANTHER" id="PTHR22870:SF408">
    <property type="entry name" value="OS09G0560450 PROTEIN"/>
    <property type="match status" value="1"/>
</dbReference>
<feature type="repeat" description="RCC1" evidence="2">
    <location>
        <begin position="241"/>
        <end position="304"/>
    </location>
</feature>
<feature type="repeat" description="RCC1" evidence="2">
    <location>
        <begin position="440"/>
        <end position="489"/>
    </location>
</feature>